<comment type="similarity">
    <text evidence="1">Belongs to the DprA/Smf family.</text>
</comment>
<dbReference type="InterPro" id="IPR003488">
    <property type="entry name" value="DprA"/>
</dbReference>
<dbReference type="InterPro" id="IPR057666">
    <property type="entry name" value="DrpA_SLOG"/>
</dbReference>
<protein>
    <submittedName>
        <fullName evidence="3">DNA-processing protein DprA</fullName>
    </submittedName>
</protein>
<dbReference type="Gene3D" id="3.40.50.450">
    <property type="match status" value="1"/>
</dbReference>
<evidence type="ECO:0000256" key="1">
    <source>
        <dbReference type="ARBA" id="ARBA00006525"/>
    </source>
</evidence>
<accession>A0A9D1Q6W0</accession>
<feature type="domain" description="Smf/DprA SLOG" evidence="2">
    <location>
        <begin position="76"/>
        <end position="283"/>
    </location>
</feature>
<evidence type="ECO:0000313" key="3">
    <source>
        <dbReference type="EMBL" id="HIW06690.1"/>
    </source>
</evidence>
<dbReference type="NCBIfam" id="TIGR00732">
    <property type="entry name" value="dprA"/>
    <property type="match status" value="1"/>
</dbReference>
<dbReference type="PANTHER" id="PTHR43022:SF1">
    <property type="entry name" value="PROTEIN SMF"/>
    <property type="match status" value="1"/>
</dbReference>
<evidence type="ECO:0000313" key="4">
    <source>
        <dbReference type="Proteomes" id="UP000823934"/>
    </source>
</evidence>
<proteinExistence type="inferred from homology"/>
<organism evidence="3 4">
    <name type="scientific">Candidatus Ignatzschineria merdigallinarum</name>
    <dbReference type="NCBI Taxonomy" id="2838621"/>
    <lineage>
        <taxon>Bacteria</taxon>
        <taxon>Pseudomonadati</taxon>
        <taxon>Pseudomonadota</taxon>
        <taxon>Gammaproteobacteria</taxon>
        <taxon>Cardiobacteriales</taxon>
        <taxon>Ignatzschineriaceae</taxon>
        <taxon>Ignatzschineria</taxon>
    </lineage>
</organism>
<dbReference type="PANTHER" id="PTHR43022">
    <property type="entry name" value="PROTEIN SMF"/>
    <property type="match status" value="1"/>
</dbReference>
<dbReference type="AlphaFoldDB" id="A0A9D1Q6W0"/>
<dbReference type="EMBL" id="DXHP01000115">
    <property type="protein sequence ID" value="HIW06690.1"/>
    <property type="molecule type" value="Genomic_DNA"/>
</dbReference>
<gene>
    <name evidence="3" type="primary">dprA</name>
    <name evidence="3" type="ORF">H9889_05125</name>
</gene>
<evidence type="ECO:0000259" key="2">
    <source>
        <dbReference type="Pfam" id="PF02481"/>
    </source>
</evidence>
<dbReference type="Pfam" id="PF02481">
    <property type="entry name" value="DNA_processg_A"/>
    <property type="match status" value="1"/>
</dbReference>
<reference evidence="3" key="1">
    <citation type="journal article" date="2021" name="PeerJ">
        <title>Extensive microbial diversity within the chicken gut microbiome revealed by metagenomics and culture.</title>
        <authorList>
            <person name="Gilroy R."/>
            <person name="Ravi A."/>
            <person name="Getino M."/>
            <person name="Pursley I."/>
            <person name="Horton D.L."/>
            <person name="Alikhan N.F."/>
            <person name="Baker D."/>
            <person name="Gharbi K."/>
            <person name="Hall N."/>
            <person name="Watson M."/>
            <person name="Adriaenssens E.M."/>
            <person name="Foster-Nyarko E."/>
            <person name="Jarju S."/>
            <person name="Secka A."/>
            <person name="Antonio M."/>
            <person name="Oren A."/>
            <person name="Chaudhuri R.R."/>
            <person name="La Ragione R."/>
            <person name="Hildebrand F."/>
            <person name="Pallen M.J."/>
        </authorList>
    </citation>
    <scope>NUCLEOTIDE SEQUENCE</scope>
    <source>
        <strain evidence="3">CHK160-9182</strain>
    </source>
</reference>
<dbReference type="GO" id="GO:0009294">
    <property type="term" value="P:DNA-mediated transformation"/>
    <property type="evidence" value="ECO:0007669"/>
    <property type="project" value="InterPro"/>
</dbReference>
<reference evidence="3" key="2">
    <citation type="submission" date="2021-04" db="EMBL/GenBank/DDBJ databases">
        <authorList>
            <person name="Gilroy R."/>
        </authorList>
    </citation>
    <scope>NUCLEOTIDE SEQUENCE</scope>
    <source>
        <strain evidence="3">CHK160-9182</strain>
    </source>
</reference>
<comment type="caution">
    <text evidence="3">The sequence shown here is derived from an EMBL/GenBank/DDBJ whole genome shotgun (WGS) entry which is preliminary data.</text>
</comment>
<sequence length="396" mass="43959">MLDSWLTLYYTPYIGAKRFQQLIQYFGSAQNAVQADNLQWQAAGIPTSVLSHRQKNQQHKVEQALKWMNSCESHTILTFQDENYPPLLKEIHDPPMILFVKGHLSTLLTPQIAIVGARKPTSEGLYNSELFAAELASAGLTITSGLALGVDQAAHQAAVNIQKPTIAVLGTGLNEIYPKSHTKLSQEILLNHGALISEYPLYMPPKPQNFPRRNRIIAGLSLGTLVIEATLKSGSLITARLSMEENREVFTIPGSIHQPQSRGCHQLIREGAVLVESTIDIRTALSGWIETSDSTLQADLFKKEAIAEQQTPAIRSPRTQISTPNTLKSKQALKPIELAQDHPQYTLYQHLKTPKSINQLVELLQQDASTITTDLMLLELEAVITADRGFYQQKQS</sequence>
<name>A0A9D1Q6W0_9GAMM</name>
<dbReference type="SUPFAM" id="SSF102405">
    <property type="entry name" value="MCP/YpsA-like"/>
    <property type="match status" value="1"/>
</dbReference>
<dbReference type="Proteomes" id="UP000823934">
    <property type="component" value="Unassembled WGS sequence"/>
</dbReference>